<sequence>AQKALAGKRTAFIWDTLAEAYFRNGLYEKAADAAHNALERAEEGNGISVEADLDYYRKRFKQMAGE</sequence>
<dbReference type="EMBL" id="UINC01034854">
    <property type="protein sequence ID" value="SVB26341.1"/>
    <property type="molecule type" value="Genomic_DNA"/>
</dbReference>
<gene>
    <name evidence="1" type="ORF">METZ01_LOCUS179195</name>
</gene>
<feature type="non-terminal residue" evidence="1">
    <location>
        <position position="1"/>
    </location>
</feature>
<accession>A0A382CL58</accession>
<protein>
    <recommendedName>
        <fullName evidence="2">MalT-like TPR region domain-containing protein</fullName>
    </recommendedName>
</protein>
<evidence type="ECO:0000313" key="1">
    <source>
        <dbReference type="EMBL" id="SVB26341.1"/>
    </source>
</evidence>
<evidence type="ECO:0008006" key="2">
    <source>
        <dbReference type="Google" id="ProtNLM"/>
    </source>
</evidence>
<dbReference type="AlphaFoldDB" id="A0A382CL58"/>
<organism evidence="1">
    <name type="scientific">marine metagenome</name>
    <dbReference type="NCBI Taxonomy" id="408172"/>
    <lineage>
        <taxon>unclassified sequences</taxon>
        <taxon>metagenomes</taxon>
        <taxon>ecological metagenomes</taxon>
    </lineage>
</organism>
<name>A0A382CL58_9ZZZZ</name>
<reference evidence="1" key="1">
    <citation type="submission" date="2018-05" db="EMBL/GenBank/DDBJ databases">
        <authorList>
            <person name="Lanie J.A."/>
            <person name="Ng W.-L."/>
            <person name="Kazmierczak K.M."/>
            <person name="Andrzejewski T.M."/>
            <person name="Davidsen T.M."/>
            <person name="Wayne K.J."/>
            <person name="Tettelin H."/>
            <person name="Glass J.I."/>
            <person name="Rusch D."/>
            <person name="Podicherti R."/>
            <person name="Tsui H.-C.T."/>
            <person name="Winkler M.E."/>
        </authorList>
    </citation>
    <scope>NUCLEOTIDE SEQUENCE</scope>
</reference>
<proteinExistence type="predicted"/>